<sequence length="368" mass="38501">MANRAASIRVCIDACDCLTALGDAVTTCSRLREGEIALELHSAPGEGPERVPLALTGPCVVETPPRWLAPCRELLARVPEAPWGMAGYPVIVSSSNFGIDQMLAAYQTGDERYHAASTPTRAVRMLAEAVGWGPNRFIVSNACVSAQLALIQAQRMLEARLAERVLVFSFDFLSDFVVGGFHALKILNADFPQPYACRETGSIGLGDGAAFAVLSRESGGFQLAASAALSENYHMTANDPTGAGFRGVLERVAPALPAGRVWVKGHGTGTLEAGRLEAETVASLLPESPLVAWKGSLGHTLGSCGLVELAVALEAMRTGEIPGTVGAEAPFFTGNVSRDNFSAAGYGGFILLSSAFGGAQAAHLVTRD</sequence>
<dbReference type="AlphaFoldDB" id="A0A842HFM6"/>
<name>A0A842HFM6_9BACT</name>
<evidence type="ECO:0000313" key="3">
    <source>
        <dbReference type="EMBL" id="MBC2594377.1"/>
    </source>
</evidence>
<dbReference type="Proteomes" id="UP000546464">
    <property type="component" value="Unassembled WGS sequence"/>
</dbReference>
<dbReference type="InterPro" id="IPR000794">
    <property type="entry name" value="Beta-ketoacyl_synthase"/>
</dbReference>
<dbReference type="GO" id="GO:0004315">
    <property type="term" value="F:3-oxoacyl-[acyl-carrier-protein] synthase activity"/>
    <property type="evidence" value="ECO:0007669"/>
    <property type="project" value="TreeGrafter"/>
</dbReference>
<organism evidence="3 4">
    <name type="scientific">Ruficoccus amylovorans</name>
    <dbReference type="NCBI Taxonomy" id="1804625"/>
    <lineage>
        <taxon>Bacteria</taxon>
        <taxon>Pseudomonadati</taxon>
        <taxon>Verrucomicrobiota</taxon>
        <taxon>Opitutia</taxon>
        <taxon>Puniceicoccales</taxon>
        <taxon>Cerasicoccaceae</taxon>
        <taxon>Ruficoccus</taxon>
    </lineage>
</organism>
<dbReference type="EMBL" id="JACHVB010000021">
    <property type="protein sequence ID" value="MBC2594377.1"/>
    <property type="molecule type" value="Genomic_DNA"/>
</dbReference>
<reference evidence="3 4" key="1">
    <citation type="submission" date="2020-07" db="EMBL/GenBank/DDBJ databases">
        <authorList>
            <person name="Feng X."/>
        </authorList>
    </citation>
    <scope>NUCLEOTIDE SEQUENCE [LARGE SCALE GENOMIC DNA]</scope>
    <source>
        <strain evidence="3 4">JCM31066</strain>
    </source>
</reference>
<evidence type="ECO:0000313" key="4">
    <source>
        <dbReference type="Proteomes" id="UP000546464"/>
    </source>
</evidence>
<dbReference type="Pfam" id="PF02801">
    <property type="entry name" value="Ketoacyl-synt_C"/>
    <property type="match status" value="1"/>
</dbReference>
<dbReference type="InterPro" id="IPR016039">
    <property type="entry name" value="Thiolase-like"/>
</dbReference>
<proteinExistence type="predicted"/>
<feature type="domain" description="Beta-ketoacyl synthase C-terminal" evidence="2">
    <location>
        <begin position="225"/>
        <end position="326"/>
    </location>
</feature>
<evidence type="ECO:0000256" key="1">
    <source>
        <dbReference type="ARBA" id="ARBA00022679"/>
    </source>
</evidence>
<keyword evidence="1" id="KW-0808">Transferase</keyword>
<dbReference type="GO" id="GO:0006633">
    <property type="term" value="P:fatty acid biosynthetic process"/>
    <property type="evidence" value="ECO:0007669"/>
    <property type="project" value="TreeGrafter"/>
</dbReference>
<gene>
    <name evidence="3" type="ORF">H5P28_08920</name>
</gene>
<dbReference type="PANTHER" id="PTHR11712">
    <property type="entry name" value="POLYKETIDE SYNTHASE-RELATED"/>
    <property type="match status" value="1"/>
</dbReference>
<protein>
    <recommendedName>
        <fullName evidence="2">Beta-ketoacyl synthase C-terminal domain-containing protein</fullName>
    </recommendedName>
</protein>
<comment type="caution">
    <text evidence="3">The sequence shown here is derived from an EMBL/GenBank/DDBJ whole genome shotgun (WGS) entry which is preliminary data.</text>
</comment>
<dbReference type="RefSeq" id="WP_185675361.1">
    <property type="nucleotide sequence ID" value="NZ_JACHVB010000021.1"/>
</dbReference>
<evidence type="ECO:0000259" key="2">
    <source>
        <dbReference type="Pfam" id="PF02801"/>
    </source>
</evidence>
<keyword evidence="4" id="KW-1185">Reference proteome</keyword>
<accession>A0A842HFM6</accession>
<dbReference type="InterPro" id="IPR014031">
    <property type="entry name" value="Ketoacyl_synth_C"/>
</dbReference>
<dbReference type="Gene3D" id="3.40.47.10">
    <property type="match status" value="2"/>
</dbReference>
<dbReference type="SUPFAM" id="SSF53901">
    <property type="entry name" value="Thiolase-like"/>
    <property type="match status" value="1"/>
</dbReference>
<dbReference type="PANTHER" id="PTHR11712:SF347">
    <property type="entry name" value="BETA KETOACYL-ACYL CARRIER PROTEIN SYNTHASE"/>
    <property type="match status" value="1"/>
</dbReference>